<dbReference type="EMBL" id="WIXE01007065">
    <property type="protein sequence ID" value="KAK5980740.1"/>
    <property type="molecule type" value="Genomic_DNA"/>
</dbReference>
<keyword evidence="1" id="KW-1133">Transmembrane helix</keyword>
<evidence type="ECO:0000313" key="3">
    <source>
        <dbReference type="Proteomes" id="UP001331761"/>
    </source>
</evidence>
<keyword evidence="1" id="KW-0472">Membrane</keyword>
<protein>
    <submittedName>
        <fullName evidence="2">Uncharacterized protein</fullName>
    </submittedName>
</protein>
<proteinExistence type="predicted"/>
<evidence type="ECO:0000256" key="1">
    <source>
        <dbReference type="SAM" id="Phobius"/>
    </source>
</evidence>
<evidence type="ECO:0000313" key="2">
    <source>
        <dbReference type="EMBL" id="KAK5980740.1"/>
    </source>
</evidence>
<gene>
    <name evidence="2" type="ORF">GCK32_012763</name>
</gene>
<keyword evidence="3" id="KW-1185">Reference proteome</keyword>
<keyword evidence="1" id="KW-0812">Transmembrane</keyword>
<name>A0AAN8G0C2_TRICO</name>
<feature type="non-terminal residue" evidence="2">
    <location>
        <position position="1"/>
    </location>
</feature>
<accession>A0AAN8G0C2</accession>
<dbReference type="Proteomes" id="UP001331761">
    <property type="component" value="Unassembled WGS sequence"/>
</dbReference>
<sequence>ISFHRVQVFFVRFLNDVSLKKVGGGKSARQFVGVLVVSLLCMLLPCFILSGFSMSLSKVGRCDMNRAFSCDQLANIVSLDVISIFVIQGC</sequence>
<reference evidence="2 3" key="1">
    <citation type="submission" date="2019-10" db="EMBL/GenBank/DDBJ databases">
        <title>Assembly and Annotation for the nematode Trichostrongylus colubriformis.</title>
        <authorList>
            <person name="Martin J."/>
        </authorList>
    </citation>
    <scope>NUCLEOTIDE SEQUENCE [LARGE SCALE GENOMIC DNA]</scope>
    <source>
        <strain evidence="2">G859</strain>
        <tissue evidence="2">Whole worm</tissue>
    </source>
</reference>
<feature type="transmembrane region" description="Helical" evidence="1">
    <location>
        <begin position="31"/>
        <end position="56"/>
    </location>
</feature>
<dbReference type="AlphaFoldDB" id="A0AAN8G0C2"/>
<organism evidence="2 3">
    <name type="scientific">Trichostrongylus colubriformis</name>
    <name type="common">Black scour worm</name>
    <dbReference type="NCBI Taxonomy" id="6319"/>
    <lineage>
        <taxon>Eukaryota</taxon>
        <taxon>Metazoa</taxon>
        <taxon>Ecdysozoa</taxon>
        <taxon>Nematoda</taxon>
        <taxon>Chromadorea</taxon>
        <taxon>Rhabditida</taxon>
        <taxon>Rhabditina</taxon>
        <taxon>Rhabditomorpha</taxon>
        <taxon>Strongyloidea</taxon>
        <taxon>Trichostrongylidae</taxon>
        <taxon>Trichostrongylus</taxon>
    </lineage>
</organism>
<comment type="caution">
    <text evidence="2">The sequence shown here is derived from an EMBL/GenBank/DDBJ whole genome shotgun (WGS) entry which is preliminary data.</text>
</comment>